<name>A0A0F9U857_9ZZZZ</name>
<feature type="transmembrane region" description="Helical" evidence="2">
    <location>
        <begin position="167"/>
        <end position="188"/>
    </location>
</feature>
<dbReference type="Gene3D" id="3.30.70.270">
    <property type="match status" value="1"/>
</dbReference>
<evidence type="ECO:0000256" key="1">
    <source>
        <dbReference type="SAM" id="Coils"/>
    </source>
</evidence>
<feature type="transmembrane region" description="Helical" evidence="2">
    <location>
        <begin position="52"/>
        <end position="71"/>
    </location>
</feature>
<feature type="transmembrane region" description="Helical" evidence="2">
    <location>
        <begin position="21"/>
        <end position="40"/>
    </location>
</feature>
<feature type="coiled-coil region" evidence="1">
    <location>
        <begin position="194"/>
        <end position="225"/>
    </location>
</feature>
<keyword evidence="2" id="KW-0472">Membrane</keyword>
<feature type="transmembrane region" description="Helical" evidence="2">
    <location>
        <begin position="143"/>
        <end position="161"/>
    </location>
</feature>
<dbReference type="PANTHER" id="PTHR44757">
    <property type="entry name" value="DIGUANYLATE CYCLASE DGCP"/>
    <property type="match status" value="1"/>
</dbReference>
<dbReference type="NCBIfam" id="TIGR00254">
    <property type="entry name" value="GGDEF"/>
    <property type="match status" value="1"/>
</dbReference>
<dbReference type="SUPFAM" id="SSF55073">
    <property type="entry name" value="Nucleotide cyclase"/>
    <property type="match status" value="1"/>
</dbReference>
<gene>
    <name evidence="5" type="ORF">LCGC14_0638930</name>
</gene>
<keyword evidence="2" id="KW-0812">Transmembrane</keyword>
<evidence type="ECO:0000259" key="3">
    <source>
        <dbReference type="PROSITE" id="PS50883"/>
    </source>
</evidence>
<evidence type="ECO:0000256" key="2">
    <source>
        <dbReference type="SAM" id="Phobius"/>
    </source>
</evidence>
<dbReference type="InterPro" id="IPR029787">
    <property type="entry name" value="Nucleotide_cyclase"/>
</dbReference>
<dbReference type="CDD" id="cd01949">
    <property type="entry name" value="GGDEF"/>
    <property type="match status" value="1"/>
</dbReference>
<keyword evidence="2" id="KW-1133">Transmembrane helix</keyword>
<sequence length="646" mass="72579">MPYNNLSNNERKEALKILYSNAISGIAVSVLVSVALVFAFDINNEEANHDKIVWLGIMMCVLTLRIIDLGLFFKDQNSSQPYNTHCYLNRFAIGCISTAVSWCGYALWFHSTSSTVEVTTTIAILSALAGGSANLLSGSRFTAVLYSFTLLAPYSFLLTLSNNHYQHVLGLLGLTFATIMIASSYKSATFTHSAIKLKNQNRELLNEMENKVEQRTEEIYHLSNTDPLTNLLNRTAFLKNANKQLADNPKEPFALLFVDLDGFKQINDSLGHKVGDKVLKEIALRISNVCNQQLFKCRWGGDEFLILATYQNQAELIEFANKVLKSISAEHETYKYQKWISATMGIAIYPEHGSDLNTLIRSADTAMYHQKRIAKGNINIYNDSLKLKQEREYLLSQRLANAIEENSLRLVFQPIVDSKTSKVTSFESLLRWQLDGENIFPDEFITIAEQYGLITQLGLWVIDQACIQAKKFSHLQPQIAVSVNVSVIQLQDPDFVTKVLKIVNNYQVEPKNLHIEITESVFAEDKLTFLTAVKALQKQGFCISIDDFGTGYSSLSSMLDIGVDIVKIDRSFIQNMDKRGLSIIHAIVQMASSLDFTVVAEGVETIEQANTLTNIGVSHLQGYYFSKPMEVNFVDAYLNEQNKQCS</sequence>
<dbReference type="CDD" id="cd01948">
    <property type="entry name" value="EAL"/>
    <property type="match status" value="1"/>
</dbReference>
<feature type="transmembrane region" description="Helical" evidence="2">
    <location>
        <begin position="91"/>
        <end position="110"/>
    </location>
</feature>
<keyword evidence="1" id="KW-0175">Coiled coil</keyword>
<dbReference type="AlphaFoldDB" id="A0A0F9U857"/>
<dbReference type="InterPro" id="IPR001633">
    <property type="entry name" value="EAL_dom"/>
</dbReference>
<dbReference type="SUPFAM" id="SSF141868">
    <property type="entry name" value="EAL domain-like"/>
    <property type="match status" value="1"/>
</dbReference>
<comment type="caution">
    <text evidence="5">The sequence shown here is derived from an EMBL/GenBank/DDBJ whole genome shotgun (WGS) entry which is preliminary data.</text>
</comment>
<organism evidence="5">
    <name type="scientific">marine sediment metagenome</name>
    <dbReference type="NCBI Taxonomy" id="412755"/>
    <lineage>
        <taxon>unclassified sequences</taxon>
        <taxon>metagenomes</taxon>
        <taxon>ecological metagenomes</taxon>
    </lineage>
</organism>
<proteinExistence type="predicted"/>
<dbReference type="InterPro" id="IPR035919">
    <property type="entry name" value="EAL_sf"/>
</dbReference>
<dbReference type="PROSITE" id="PS50883">
    <property type="entry name" value="EAL"/>
    <property type="match status" value="1"/>
</dbReference>
<evidence type="ECO:0008006" key="6">
    <source>
        <dbReference type="Google" id="ProtNLM"/>
    </source>
</evidence>
<evidence type="ECO:0000313" key="5">
    <source>
        <dbReference type="EMBL" id="KKN49818.1"/>
    </source>
</evidence>
<dbReference type="InterPro" id="IPR043128">
    <property type="entry name" value="Rev_trsase/Diguanyl_cyclase"/>
</dbReference>
<dbReference type="Gene3D" id="3.20.20.450">
    <property type="entry name" value="EAL domain"/>
    <property type="match status" value="1"/>
</dbReference>
<protein>
    <recommendedName>
        <fullName evidence="6">GGDEF-domain containing protein</fullName>
    </recommendedName>
</protein>
<dbReference type="PANTHER" id="PTHR44757:SF2">
    <property type="entry name" value="BIOFILM ARCHITECTURE MAINTENANCE PROTEIN MBAA"/>
    <property type="match status" value="1"/>
</dbReference>
<dbReference type="SMART" id="SM00052">
    <property type="entry name" value="EAL"/>
    <property type="match status" value="1"/>
</dbReference>
<evidence type="ECO:0000259" key="4">
    <source>
        <dbReference type="PROSITE" id="PS50887"/>
    </source>
</evidence>
<dbReference type="Pfam" id="PF00563">
    <property type="entry name" value="EAL"/>
    <property type="match status" value="1"/>
</dbReference>
<feature type="domain" description="EAL" evidence="3">
    <location>
        <begin position="392"/>
        <end position="642"/>
    </location>
</feature>
<dbReference type="PROSITE" id="PS50887">
    <property type="entry name" value="GGDEF"/>
    <property type="match status" value="1"/>
</dbReference>
<dbReference type="EMBL" id="LAZR01001149">
    <property type="protein sequence ID" value="KKN49818.1"/>
    <property type="molecule type" value="Genomic_DNA"/>
</dbReference>
<feature type="domain" description="GGDEF" evidence="4">
    <location>
        <begin position="251"/>
        <end position="383"/>
    </location>
</feature>
<reference evidence="5" key="1">
    <citation type="journal article" date="2015" name="Nature">
        <title>Complex archaea that bridge the gap between prokaryotes and eukaryotes.</title>
        <authorList>
            <person name="Spang A."/>
            <person name="Saw J.H."/>
            <person name="Jorgensen S.L."/>
            <person name="Zaremba-Niedzwiedzka K."/>
            <person name="Martijn J."/>
            <person name="Lind A.E."/>
            <person name="van Eijk R."/>
            <person name="Schleper C."/>
            <person name="Guy L."/>
            <person name="Ettema T.J."/>
        </authorList>
    </citation>
    <scope>NUCLEOTIDE SEQUENCE</scope>
</reference>
<dbReference type="Pfam" id="PF00990">
    <property type="entry name" value="GGDEF"/>
    <property type="match status" value="1"/>
</dbReference>
<dbReference type="InterPro" id="IPR052155">
    <property type="entry name" value="Biofilm_reg_signaling"/>
</dbReference>
<accession>A0A0F9U857</accession>
<dbReference type="SMART" id="SM00267">
    <property type="entry name" value="GGDEF"/>
    <property type="match status" value="1"/>
</dbReference>
<dbReference type="InterPro" id="IPR000160">
    <property type="entry name" value="GGDEF_dom"/>
</dbReference>